<keyword evidence="3" id="KW-1185">Reference proteome</keyword>
<dbReference type="OrthoDB" id="1580541at2759"/>
<evidence type="ECO:0000313" key="2">
    <source>
        <dbReference type="EMBL" id="CAH9081097.1"/>
    </source>
</evidence>
<dbReference type="SUPFAM" id="SSF81383">
    <property type="entry name" value="F-box domain"/>
    <property type="match status" value="1"/>
</dbReference>
<dbReference type="InterPro" id="IPR050796">
    <property type="entry name" value="SCF_F-box_component"/>
</dbReference>
<dbReference type="Gene3D" id="1.20.1280.50">
    <property type="match status" value="1"/>
</dbReference>
<dbReference type="Proteomes" id="UP001152484">
    <property type="component" value="Unassembled WGS sequence"/>
</dbReference>
<dbReference type="InterPro" id="IPR036047">
    <property type="entry name" value="F-box-like_dom_sf"/>
</dbReference>
<comment type="caution">
    <text evidence="2">The sequence shown here is derived from an EMBL/GenBank/DDBJ whole genome shotgun (WGS) entry which is preliminary data.</text>
</comment>
<dbReference type="SMART" id="SM00256">
    <property type="entry name" value="FBOX"/>
    <property type="match status" value="1"/>
</dbReference>
<dbReference type="InterPro" id="IPR013187">
    <property type="entry name" value="F-box-assoc_dom_typ3"/>
</dbReference>
<feature type="domain" description="F-box" evidence="1">
    <location>
        <begin position="11"/>
        <end position="57"/>
    </location>
</feature>
<dbReference type="Pfam" id="PF08268">
    <property type="entry name" value="FBA_3"/>
    <property type="match status" value="1"/>
</dbReference>
<sequence>MTTRVSDSLRTRSTMTPPPDILRSILLRLPVKSLLRLQSACKEWLSLIQDSDFRHSYSHKERLIVIYESYDTPSYANPNRFIVSSINQSFQVEKVYYFTEHLSLFKGTYFHRHDVLGSCNGLVLLSVNTHIFLWNPSTRHCTKVLEHECLMDSVRDFASGFCYDSSTGDYKAVLLLPKFVIVASLRQKEWRQVSFPYDLLSRRASLHFRNIFHLVPSDVRWQDNSFSGCEKIVYFDPDSEKFELLPTSKVKEGGVNIIGALGVIEGCLSMALYESNTIEILVMKEYGVAESWVTLYTVSQLELRVGNYSKVTFYSLKNNVLIWQQGDCRIFVIDMKTKERKERETVLFGIRNEFVDTCLYVESLASPHEYTWIDEQHKQFSKKIKWTGPNLRK</sequence>
<dbReference type="PANTHER" id="PTHR31672:SF13">
    <property type="entry name" value="F-BOX PROTEIN CPR30-LIKE"/>
    <property type="match status" value="1"/>
</dbReference>
<dbReference type="EMBL" id="CAMAPE010000014">
    <property type="protein sequence ID" value="CAH9081097.1"/>
    <property type="molecule type" value="Genomic_DNA"/>
</dbReference>
<accession>A0A9P1E5X4</accession>
<name>A0A9P1E5X4_CUSEU</name>
<reference evidence="2" key="1">
    <citation type="submission" date="2022-07" db="EMBL/GenBank/DDBJ databases">
        <authorList>
            <person name="Macas J."/>
            <person name="Novak P."/>
            <person name="Neumann P."/>
        </authorList>
    </citation>
    <scope>NUCLEOTIDE SEQUENCE</scope>
</reference>
<dbReference type="PANTHER" id="PTHR31672">
    <property type="entry name" value="BNACNNG10540D PROTEIN"/>
    <property type="match status" value="1"/>
</dbReference>
<dbReference type="InterPro" id="IPR001810">
    <property type="entry name" value="F-box_dom"/>
</dbReference>
<protein>
    <recommendedName>
        <fullName evidence="1">F-box domain-containing protein</fullName>
    </recommendedName>
</protein>
<dbReference type="SUPFAM" id="SSF101908">
    <property type="entry name" value="Putative isomerase YbhE"/>
    <property type="match status" value="1"/>
</dbReference>
<organism evidence="2 3">
    <name type="scientific">Cuscuta europaea</name>
    <name type="common">European dodder</name>
    <dbReference type="NCBI Taxonomy" id="41803"/>
    <lineage>
        <taxon>Eukaryota</taxon>
        <taxon>Viridiplantae</taxon>
        <taxon>Streptophyta</taxon>
        <taxon>Embryophyta</taxon>
        <taxon>Tracheophyta</taxon>
        <taxon>Spermatophyta</taxon>
        <taxon>Magnoliopsida</taxon>
        <taxon>eudicotyledons</taxon>
        <taxon>Gunneridae</taxon>
        <taxon>Pentapetalae</taxon>
        <taxon>asterids</taxon>
        <taxon>lamiids</taxon>
        <taxon>Solanales</taxon>
        <taxon>Convolvulaceae</taxon>
        <taxon>Cuscuteae</taxon>
        <taxon>Cuscuta</taxon>
        <taxon>Cuscuta subgen. Cuscuta</taxon>
    </lineage>
</organism>
<evidence type="ECO:0000259" key="1">
    <source>
        <dbReference type="PROSITE" id="PS50181"/>
    </source>
</evidence>
<evidence type="ECO:0000313" key="3">
    <source>
        <dbReference type="Proteomes" id="UP001152484"/>
    </source>
</evidence>
<proteinExistence type="predicted"/>
<dbReference type="PROSITE" id="PS50181">
    <property type="entry name" value="FBOX"/>
    <property type="match status" value="1"/>
</dbReference>
<dbReference type="Pfam" id="PF00646">
    <property type="entry name" value="F-box"/>
    <property type="match status" value="1"/>
</dbReference>
<gene>
    <name evidence="2" type="ORF">CEURO_LOCUS7744</name>
</gene>
<dbReference type="AlphaFoldDB" id="A0A9P1E5X4"/>
<dbReference type="InterPro" id="IPR017451">
    <property type="entry name" value="F-box-assoc_interact_dom"/>
</dbReference>
<dbReference type="NCBIfam" id="TIGR01640">
    <property type="entry name" value="F_box_assoc_1"/>
    <property type="match status" value="1"/>
</dbReference>